<keyword evidence="5" id="KW-1185">Reference proteome</keyword>
<keyword evidence="1 4" id="KW-0489">Methyltransferase</keyword>
<dbReference type="PANTHER" id="PTHR46429:SF1">
    <property type="entry name" value="23S RRNA (GUANOSINE-2'-O-)-METHYLTRANSFERASE RLMB"/>
    <property type="match status" value="1"/>
</dbReference>
<gene>
    <name evidence="4" type="ORF">M8523_00615</name>
</gene>
<keyword evidence="2" id="KW-0808">Transferase</keyword>
<evidence type="ECO:0000259" key="3">
    <source>
        <dbReference type="Pfam" id="PF00588"/>
    </source>
</evidence>
<dbReference type="InterPro" id="IPR004441">
    <property type="entry name" value="rRNA_MeTrfase_TrmH"/>
</dbReference>
<sequence length="229" mass="23965">MREVLRSERRTIVRLLATDAAVGRLAAEIAARELQPVIVSNDDLAARLPRDAVHQGLLIEARPLAALDLDDLPEQGLVLVLDQVTDPHNVGAILRTAAAFGAAALITTERHAPDLTGVLGKAASGALEHVPIITIVNLARALEALGDRGYTRIGLDSEGAVPLQTVEVAKATALVLGAEGKGLRRLTRENCDVIAKLDFPGPIKSLNVSNACAAALTMLQLRAAADPAA</sequence>
<dbReference type="GO" id="GO:0003723">
    <property type="term" value="F:RNA binding"/>
    <property type="evidence" value="ECO:0007669"/>
    <property type="project" value="InterPro"/>
</dbReference>
<reference evidence="4" key="1">
    <citation type="submission" date="2022-05" db="EMBL/GenBank/DDBJ databases">
        <authorList>
            <person name="Pankratov T."/>
        </authorList>
    </citation>
    <scope>NUCLEOTIDE SEQUENCE</scope>
    <source>
        <strain evidence="4">BP6-180914</strain>
    </source>
</reference>
<accession>A0AA41YSS3</accession>
<dbReference type="InterPro" id="IPR029026">
    <property type="entry name" value="tRNA_m1G_MTases_N"/>
</dbReference>
<dbReference type="GO" id="GO:0006396">
    <property type="term" value="P:RNA processing"/>
    <property type="evidence" value="ECO:0007669"/>
    <property type="project" value="InterPro"/>
</dbReference>
<feature type="domain" description="tRNA/rRNA methyltransferase SpoU type" evidence="3">
    <location>
        <begin position="77"/>
        <end position="216"/>
    </location>
</feature>
<dbReference type="GO" id="GO:0008173">
    <property type="term" value="F:RNA methyltransferase activity"/>
    <property type="evidence" value="ECO:0007669"/>
    <property type="project" value="InterPro"/>
</dbReference>
<dbReference type="Proteomes" id="UP001165667">
    <property type="component" value="Unassembled WGS sequence"/>
</dbReference>
<dbReference type="GO" id="GO:0005829">
    <property type="term" value="C:cytosol"/>
    <property type="evidence" value="ECO:0007669"/>
    <property type="project" value="TreeGrafter"/>
</dbReference>
<dbReference type="InterPro" id="IPR001537">
    <property type="entry name" value="SpoU_MeTrfase"/>
</dbReference>
<evidence type="ECO:0000256" key="1">
    <source>
        <dbReference type="ARBA" id="ARBA00022603"/>
    </source>
</evidence>
<dbReference type="GO" id="GO:0032259">
    <property type="term" value="P:methylation"/>
    <property type="evidence" value="ECO:0007669"/>
    <property type="project" value="UniProtKB-KW"/>
</dbReference>
<evidence type="ECO:0000313" key="5">
    <source>
        <dbReference type="Proteomes" id="UP001165667"/>
    </source>
</evidence>
<evidence type="ECO:0000313" key="4">
    <source>
        <dbReference type="EMBL" id="MCW6506521.1"/>
    </source>
</evidence>
<dbReference type="PANTHER" id="PTHR46429">
    <property type="entry name" value="23S RRNA (GUANOSINE-2'-O-)-METHYLTRANSFERASE RLMB"/>
    <property type="match status" value="1"/>
</dbReference>
<proteinExistence type="predicted"/>
<name>A0AA41YSS3_9HYPH</name>
<evidence type="ECO:0000256" key="2">
    <source>
        <dbReference type="ARBA" id="ARBA00022679"/>
    </source>
</evidence>
<dbReference type="Gene3D" id="3.40.1280.10">
    <property type="match status" value="1"/>
</dbReference>
<dbReference type="SUPFAM" id="SSF75217">
    <property type="entry name" value="alpha/beta knot"/>
    <property type="match status" value="1"/>
</dbReference>
<dbReference type="AlphaFoldDB" id="A0AA41YSS3"/>
<protein>
    <submittedName>
        <fullName evidence="4">RNA methyltransferase</fullName>
    </submittedName>
</protein>
<dbReference type="InterPro" id="IPR029028">
    <property type="entry name" value="Alpha/beta_knot_MTases"/>
</dbReference>
<dbReference type="EMBL" id="JAMOIM010000001">
    <property type="protein sequence ID" value="MCW6506521.1"/>
    <property type="molecule type" value="Genomic_DNA"/>
</dbReference>
<dbReference type="CDD" id="cd18103">
    <property type="entry name" value="SpoU-like_RlmB"/>
    <property type="match status" value="1"/>
</dbReference>
<comment type="caution">
    <text evidence="4">The sequence shown here is derived from an EMBL/GenBank/DDBJ whole genome shotgun (WGS) entry which is preliminary data.</text>
</comment>
<organism evidence="4 5">
    <name type="scientific">Lichenifustis flavocetrariae</name>
    <dbReference type="NCBI Taxonomy" id="2949735"/>
    <lineage>
        <taxon>Bacteria</taxon>
        <taxon>Pseudomonadati</taxon>
        <taxon>Pseudomonadota</taxon>
        <taxon>Alphaproteobacteria</taxon>
        <taxon>Hyphomicrobiales</taxon>
        <taxon>Lichenihabitantaceae</taxon>
        <taxon>Lichenifustis</taxon>
    </lineage>
</organism>
<dbReference type="Pfam" id="PF00588">
    <property type="entry name" value="SpoU_methylase"/>
    <property type="match status" value="1"/>
</dbReference>